<feature type="transmembrane region" description="Helical" evidence="1">
    <location>
        <begin position="28"/>
        <end position="45"/>
    </location>
</feature>
<evidence type="ECO:0000256" key="1">
    <source>
        <dbReference type="SAM" id="Phobius"/>
    </source>
</evidence>
<dbReference type="EMBL" id="JAFCMP010000024">
    <property type="protein sequence ID" value="KAG5191017.1"/>
    <property type="molecule type" value="Genomic_DNA"/>
</dbReference>
<organism evidence="2 3">
    <name type="scientific">Tribonema minus</name>
    <dbReference type="NCBI Taxonomy" id="303371"/>
    <lineage>
        <taxon>Eukaryota</taxon>
        <taxon>Sar</taxon>
        <taxon>Stramenopiles</taxon>
        <taxon>Ochrophyta</taxon>
        <taxon>PX clade</taxon>
        <taxon>Xanthophyceae</taxon>
        <taxon>Tribonematales</taxon>
        <taxon>Tribonemataceae</taxon>
        <taxon>Tribonema</taxon>
    </lineage>
</organism>
<sequence>MTLQQRSKSRGPCPTSFSTRTLINRRMTWLNASHSLIAVALATLIKREDSRSFYESAAYPYAITLCLYGIMSSVLFLSAYGQAVRALNFLVKATEAGVDLPVIGILCDKDRAATIVHNARPFVWAAVLGGHHRI</sequence>
<evidence type="ECO:0000313" key="2">
    <source>
        <dbReference type="EMBL" id="KAG5191017.1"/>
    </source>
</evidence>
<keyword evidence="1" id="KW-1133">Transmembrane helix</keyword>
<gene>
    <name evidence="2" type="ORF">JKP88DRAFT_242895</name>
</gene>
<proteinExistence type="predicted"/>
<name>A0A835ZF28_9STRA</name>
<keyword evidence="1" id="KW-0472">Membrane</keyword>
<keyword evidence="3" id="KW-1185">Reference proteome</keyword>
<feature type="transmembrane region" description="Helical" evidence="1">
    <location>
        <begin position="57"/>
        <end position="80"/>
    </location>
</feature>
<reference evidence="2" key="1">
    <citation type="submission" date="2021-02" db="EMBL/GenBank/DDBJ databases">
        <title>First Annotated Genome of the Yellow-green Alga Tribonema minus.</title>
        <authorList>
            <person name="Mahan K.M."/>
        </authorList>
    </citation>
    <scope>NUCLEOTIDE SEQUENCE</scope>
    <source>
        <strain evidence="2">UTEX B ZZ1240</strain>
    </source>
</reference>
<dbReference type="AlphaFoldDB" id="A0A835ZF28"/>
<comment type="caution">
    <text evidence="2">The sequence shown here is derived from an EMBL/GenBank/DDBJ whole genome shotgun (WGS) entry which is preliminary data.</text>
</comment>
<keyword evidence="1" id="KW-0812">Transmembrane</keyword>
<accession>A0A835ZF28</accession>
<protein>
    <submittedName>
        <fullName evidence="2">Uncharacterized protein</fullName>
    </submittedName>
</protein>
<evidence type="ECO:0000313" key="3">
    <source>
        <dbReference type="Proteomes" id="UP000664859"/>
    </source>
</evidence>
<dbReference type="Proteomes" id="UP000664859">
    <property type="component" value="Unassembled WGS sequence"/>
</dbReference>